<comment type="caution">
    <text evidence="2">The sequence shown here is derived from an EMBL/GenBank/DDBJ whole genome shotgun (WGS) entry which is preliminary data.</text>
</comment>
<evidence type="ECO:0000256" key="1">
    <source>
        <dbReference type="SAM" id="MobiDB-lite"/>
    </source>
</evidence>
<name>A0A8J8NEJ3_HALGN</name>
<feature type="compositionally biased region" description="Basic residues" evidence="1">
    <location>
        <begin position="518"/>
        <end position="528"/>
    </location>
</feature>
<reference evidence="2" key="1">
    <citation type="submission" date="2019-06" db="EMBL/GenBank/DDBJ databases">
        <authorList>
            <person name="Zheng W."/>
        </authorList>
    </citation>
    <scope>NUCLEOTIDE SEQUENCE</scope>
    <source>
        <strain evidence="2">QDHG01</strain>
    </source>
</reference>
<dbReference type="OrthoDB" id="10684395at2759"/>
<gene>
    <name evidence="2" type="ORF">FGO68_gene13402</name>
</gene>
<dbReference type="EMBL" id="RRYP01019515">
    <property type="protein sequence ID" value="TNV73214.1"/>
    <property type="molecule type" value="Genomic_DNA"/>
</dbReference>
<feature type="region of interest" description="Disordered" evidence="1">
    <location>
        <begin position="487"/>
        <end position="557"/>
    </location>
</feature>
<accession>A0A8J8NEJ3</accession>
<feature type="compositionally biased region" description="Polar residues" evidence="1">
    <location>
        <begin position="505"/>
        <end position="514"/>
    </location>
</feature>
<dbReference type="Proteomes" id="UP000785679">
    <property type="component" value="Unassembled WGS sequence"/>
</dbReference>
<protein>
    <submittedName>
        <fullName evidence="2">Uncharacterized protein</fullName>
    </submittedName>
</protein>
<organism evidence="2 3">
    <name type="scientific">Halteria grandinella</name>
    <dbReference type="NCBI Taxonomy" id="5974"/>
    <lineage>
        <taxon>Eukaryota</taxon>
        <taxon>Sar</taxon>
        <taxon>Alveolata</taxon>
        <taxon>Ciliophora</taxon>
        <taxon>Intramacronucleata</taxon>
        <taxon>Spirotrichea</taxon>
        <taxon>Stichotrichia</taxon>
        <taxon>Sporadotrichida</taxon>
        <taxon>Halteriidae</taxon>
        <taxon>Halteria</taxon>
    </lineage>
</organism>
<dbReference type="AlphaFoldDB" id="A0A8J8NEJ3"/>
<feature type="region of interest" description="Disordered" evidence="1">
    <location>
        <begin position="352"/>
        <end position="384"/>
    </location>
</feature>
<feature type="compositionally biased region" description="Basic and acidic residues" evidence="1">
    <location>
        <begin position="547"/>
        <end position="557"/>
    </location>
</feature>
<evidence type="ECO:0000313" key="3">
    <source>
        <dbReference type="Proteomes" id="UP000785679"/>
    </source>
</evidence>
<feature type="region of interest" description="Disordered" evidence="1">
    <location>
        <begin position="251"/>
        <end position="284"/>
    </location>
</feature>
<keyword evidence="3" id="KW-1185">Reference proteome</keyword>
<evidence type="ECO:0000313" key="2">
    <source>
        <dbReference type="EMBL" id="TNV73214.1"/>
    </source>
</evidence>
<sequence length="557" mass="64338">MALVPSILMSPTEAQPFDAFTLNADVDLFLILTLIPLSQQVESHQSRQLRVEIDKGGFLNIDRLKGDNGRKINLRRDAKFEELNSASDLHGKYMMEIKVVKKNQCEEVEIEQLVMIRYVIFQIFDQHVYPLIYVTVLRRLIGAVLARKRVQLENKLSRSQAEPIYLEREENMLTEDQLIELESMYDCLKKQKLNSFPLIAKKHSKLVNEVLSRSKFTDFIKRSFIITEFQDRIVQLLSIFNYADLKPEGNLDHKQGGTLPIRQSSPPRSANKRQNLQSAKPGKVREHLMHNLGTPSHHIREELSQVHDNGRNMMFQEAGRKLREMQKQLGMSNRIQLITRGQILNTPLRHKLANPQQSSQKHSRQLSQDKPQQIQPDLGQRGGRRIAISRHIKNRNKESKDFNLHENSLQAWGEEDMDEMAPQHFSPYEVPIMMKNRLNDLEVLPMLSANLLPDTFRYQASSSPEPIVIFQEFKQDDSLAIVLNPDDTLAPKRDSTGSCSREFLSPQNADLNQESSIKRVKKTSSKKKLLSDSETSIITHLKRQSTKRRDTQQKSQK</sequence>
<feature type="compositionally biased region" description="Polar residues" evidence="1">
    <location>
        <begin position="261"/>
        <end position="278"/>
    </location>
</feature>
<feature type="compositionally biased region" description="Polar residues" evidence="1">
    <location>
        <begin position="354"/>
        <end position="375"/>
    </location>
</feature>
<proteinExistence type="predicted"/>